<dbReference type="Pfam" id="PF07714">
    <property type="entry name" value="PK_Tyr_Ser-Thr"/>
    <property type="match status" value="1"/>
</dbReference>
<keyword evidence="6 11" id="KW-0472">Membrane</keyword>
<feature type="chain" id="PRO_5041336061" evidence="12">
    <location>
        <begin position="35"/>
        <end position="1035"/>
    </location>
</feature>
<comment type="caution">
    <text evidence="9">Lacks conserved residue(s) required for the propagation of feature annotation.</text>
</comment>
<feature type="compositionally biased region" description="Acidic residues" evidence="10">
    <location>
        <begin position="1025"/>
        <end position="1035"/>
    </location>
</feature>
<dbReference type="SUPFAM" id="SSF56487">
    <property type="entry name" value="SRCR-like"/>
    <property type="match status" value="4"/>
</dbReference>
<keyword evidence="8" id="KW-0325">Glycoprotein</keyword>
<dbReference type="PRINTS" id="PR00258">
    <property type="entry name" value="SPERACTRCPTR"/>
</dbReference>
<comment type="caution">
    <text evidence="16">The sequence shown here is derived from an EMBL/GenBank/DDBJ whole genome shotgun (WGS) entry which is preliminary data.</text>
</comment>
<comment type="subcellular location">
    <subcellularLocation>
        <location evidence="1">Membrane</location>
        <topology evidence="1">Single-pass membrane protein</topology>
    </subcellularLocation>
</comment>
<dbReference type="PRINTS" id="PR00109">
    <property type="entry name" value="TYRKINASE"/>
</dbReference>
<dbReference type="PROSITE" id="PS50038">
    <property type="entry name" value="FZ"/>
    <property type="match status" value="1"/>
</dbReference>
<evidence type="ECO:0000256" key="9">
    <source>
        <dbReference type="PROSITE-ProRule" id="PRU00196"/>
    </source>
</evidence>
<dbReference type="SUPFAM" id="SSF56112">
    <property type="entry name" value="Protein kinase-like (PK-like)"/>
    <property type="match status" value="1"/>
</dbReference>
<evidence type="ECO:0000256" key="3">
    <source>
        <dbReference type="ARBA" id="ARBA00022729"/>
    </source>
</evidence>
<dbReference type="SMART" id="SM00202">
    <property type="entry name" value="SR"/>
    <property type="match status" value="4"/>
</dbReference>
<dbReference type="Gene3D" id="3.10.250.10">
    <property type="entry name" value="SRCR-like domain"/>
    <property type="match status" value="4"/>
</dbReference>
<evidence type="ECO:0000256" key="8">
    <source>
        <dbReference type="ARBA" id="ARBA00023180"/>
    </source>
</evidence>
<feature type="disulfide bond" evidence="9">
    <location>
        <begin position="336"/>
        <end position="346"/>
    </location>
</feature>
<evidence type="ECO:0000313" key="16">
    <source>
        <dbReference type="EMBL" id="CAI7992581.1"/>
    </source>
</evidence>
<dbReference type="FunFam" id="3.10.250.10:FF:000016">
    <property type="entry name" value="Scavenger receptor cysteine-rich protein type 12"/>
    <property type="match status" value="1"/>
</dbReference>
<proteinExistence type="predicted"/>
<dbReference type="CDD" id="cd00192">
    <property type="entry name" value="PTKc"/>
    <property type="match status" value="1"/>
</dbReference>
<dbReference type="GO" id="GO:0016020">
    <property type="term" value="C:membrane"/>
    <property type="evidence" value="ECO:0007669"/>
    <property type="project" value="UniProtKB-SubCell"/>
</dbReference>
<dbReference type="InterPro" id="IPR001190">
    <property type="entry name" value="SRCR"/>
</dbReference>
<feature type="signal peptide" evidence="12">
    <location>
        <begin position="1"/>
        <end position="34"/>
    </location>
</feature>
<feature type="domain" description="SRCR" evidence="15">
    <location>
        <begin position="379"/>
        <end position="469"/>
    </location>
</feature>
<feature type="region of interest" description="Disordered" evidence="10">
    <location>
        <begin position="1001"/>
        <end position="1035"/>
    </location>
</feature>
<feature type="disulfide bond" evidence="9">
    <location>
        <begin position="439"/>
        <end position="449"/>
    </location>
</feature>
<keyword evidence="2 11" id="KW-0812">Transmembrane</keyword>
<dbReference type="PANTHER" id="PTHR48071:SF18">
    <property type="entry name" value="DELETED IN MALIGNANT BRAIN TUMORS 1 PROTEIN-RELATED"/>
    <property type="match status" value="1"/>
</dbReference>
<dbReference type="Gene3D" id="1.10.2000.10">
    <property type="entry name" value="Frizzled cysteine-rich domain"/>
    <property type="match status" value="1"/>
</dbReference>
<feature type="domain" description="SRCR" evidence="15">
    <location>
        <begin position="265"/>
        <end position="368"/>
    </location>
</feature>
<name>A0AA35VU95_GEOBA</name>
<evidence type="ECO:0000313" key="17">
    <source>
        <dbReference type="Proteomes" id="UP001174909"/>
    </source>
</evidence>
<dbReference type="FunFam" id="3.10.250.10:FF:000001">
    <property type="entry name" value="Lysyl oxidase 4 isoform X1"/>
    <property type="match status" value="2"/>
</dbReference>
<keyword evidence="3 12" id="KW-0732">Signal</keyword>
<keyword evidence="7 9" id="KW-1015">Disulfide bond</keyword>
<evidence type="ECO:0000256" key="10">
    <source>
        <dbReference type="SAM" id="MobiDB-lite"/>
    </source>
</evidence>
<keyword evidence="17" id="KW-1185">Reference proteome</keyword>
<dbReference type="InterPro" id="IPR036772">
    <property type="entry name" value="SRCR-like_dom_sf"/>
</dbReference>
<dbReference type="EMBL" id="CASHTH010000149">
    <property type="protein sequence ID" value="CAI7992581.1"/>
    <property type="molecule type" value="Genomic_DNA"/>
</dbReference>
<keyword evidence="16" id="KW-0675">Receptor</keyword>
<organism evidence="16 17">
    <name type="scientific">Geodia barretti</name>
    <name type="common">Barrett's horny sponge</name>
    <dbReference type="NCBI Taxonomy" id="519541"/>
    <lineage>
        <taxon>Eukaryota</taxon>
        <taxon>Metazoa</taxon>
        <taxon>Porifera</taxon>
        <taxon>Demospongiae</taxon>
        <taxon>Heteroscleromorpha</taxon>
        <taxon>Tetractinellida</taxon>
        <taxon>Astrophorina</taxon>
        <taxon>Geodiidae</taxon>
        <taxon>Geodia</taxon>
    </lineage>
</organism>
<dbReference type="Pfam" id="PF00530">
    <property type="entry name" value="SRCR"/>
    <property type="match status" value="4"/>
</dbReference>
<dbReference type="GO" id="GO:0005524">
    <property type="term" value="F:ATP binding"/>
    <property type="evidence" value="ECO:0007669"/>
    <property type="project" value="InterPro"/>
</dbReference>
<reference evidence="16" key="1">
    <citation type="submission" date="2023-03" db="EMBL/GenBank/DDBJ databases">
        <authorList>
            <person name="Steffen K."/>
            <person name="Cardenas P."/>
        </authorList>
    </citation>
    <scope>NUCLEOTIDE SEQUENCE</scope>
</reference>
<gene>
    <name evidence="16" type="ORF">GBAR_LOCUS1045</name>
</gene>
<evidence type="ECO:0000256" key="12">
    <source>
        <dbReference type="SAM" id="SignalP"/>
    </source>
</evidence>
<dbReference type="PANTHER" id="PTHR48071">
    <property type="entry name" value="SRCR DOMAIN-CONTAINING PROTEIN"/>
    <property type="match status" value="1"/>
</dbReference>
<evidence type="ECO:0000256" key="6">
    <source>
        <dbReference type="ARBA" id="ARBA00023136"/>
    </source>
</evidence>
<dbReference type="Gene3D" id="3.30.200.20">
    <property type="entry name" value="Phosphorylase Kinase, domain 1"/>
    <property type="match status" value="1"/>
</dbReference>
<accession>A0AA35VU95</accession>
<protein>
    <submittedName>
        <fullName evidence="16">Scavenger receptor cysteine-rich type 1 protein M130</fullName>
    </submittedName>
</protein>
<keyword evidence="4" id="KW-0677">Repeat</keyword>
<evidence type="ECO:0000256" key="5">
    <source>
        <dbReference type="ARBA" id="ARBA00022989"/>
    </source>
</evidence>
<dbReference type="SUPFAM" id="SSF63501">
    <property type="entry name" value="Frizzled cysteine-rich domain"/>
    <property type="match status" value="1"/>
</dbReference>
<feature type="disulfide bond" evidence="9">
    <location>
        <begin position="223"/>
        <end position="233"/>
    </location>
</feature>
<evidence type="ECO:0000256" key="2">
    <source>
        <dbReference type="ARBA" id="ARBA00022692"/>
    </source>
</evidence>
<dbReference type="PROSITE" id="PS50287">
    <property type="entry name" value="SRCR_2"/>
    <property type="match status" value="4"/>
</dbReference>
<feature type="domain" description="FZ" evidence="14">
    <location>
        <begin position="490"/>
        <end position="627"/>
    </location>
</feature>
<dbReference type="InterPro" id="IPR036790">
    <property type="entry name" value="Frizzled_dom_sf"/>
</dbReference>
<feature type="transmembrane region" description="Helical" evidence="11">
    <location>
        <begin position="781"/>
        <end position="803"/>
    </location>
</feature>
<dbReference type="InterPro" id="IPR001245">
    <property type="entry name" value="Ser-Thr/Tyr_kinase_cat_dom"/>
</dbReference>
<feature type="disulfide bond" evidence="9">
    <location>
        <begin position="111"/>
        <end position="121"/>
    </location>
</feature>
<evidence type="ECO:0000259" key="13">
    <source>
        <dbReference type="PROSITE" id="PS50011"/>
    </source>
</evidence>
<dbReference type="InterPro" id="IPR011009">
    <property type="entry name" value="Kinase-like_dom_sf"/>
</dbReference>
<feature type="domain" description="SRCR" evidence="15">
    <location>
        <begin position="43"/>
        <end position="141"/>
    </location>
</feature>
<dbReference type="PROSITE" id="PS00420">
    <property type="entry name" value="SRCR_1"/>
    <property type="match status" value="2"/>
</dbReference>
<dbReference type="FunFam" id="1.10.510.10:FF:000986">
    <property type="entry name" value="Protein tyrosine kinase 2aa"/>
    <property type="match status" value="1"/>
</dbReference>
<dbReference type="PROSITE" id="PS50011">
    <property type="entry name" value="PROTEIN_KINASE_DOM"/>
    <property type="match status" value="1"/>
</dbReference>
<dbReference type="GO" id="GO:0004672">
    <property type="term" value="F:protein kinase activity"/>
    <property type="evidence" value="ECO:0007669"/>
    <property type="project" value="InterPro"/>
</dbReference>
<feature type="domain" description="SRCR" evidence="15">
    <location>
        <begin position="151"/>
        <end position="255"/>
    </location>
</feature>
<dbReference type="AlphaFoldDB" id="A0AA35VU95"/>
<dbReference type="Proteomes" id="UP001174909">
    <property type="component" value="Unassembled WGS sequence"/>
</dbReference>
<dbReference type="Gene3D" id="1.10.510.10">
    <property type="entry name" value="Transferase(Phosphotransferase) domain 1"/>
    <property type="match status" value="1"/>
</dbReference>
<evidence type="ECO:0000256" key="1">
    <source>
        <dbReference type="ARBA" id="ARBA00004167"/>
    </source>
</evidence>
<feature type="transmembrane region" description="Helical" evidence="11">
    <location>
        <begin position="646"/>
        <end position="675"/>
    </location>
</feature>
<evidence type="ECO:0000256" key="4">
    <source>
        <dbReference type="ARBA" id="ARBA00022737"/>
    </source>
</evidence>
<evidence type="ECO:0000259" key="14">
    <source>
        <dbReference type="PROSITE" id="PS50038"/>
    </source>
</evidence>
<feature type="domain" description="Protein kinase" evidence="13">
    <location>
        <begin position="723"/>
        <end position="988"/>
    </location>
</feature>
<sequence>MFHRTSPFLAKMRGLYGVTLLLALFVGHNTFVTAQQCSEDGAVRLVDGDTVNQRGVRGRVEICINHQWGTVCSDDWGLLGARVTCQQLGFDYAVPIAEYGGGSGKIHSFSCVGDETHLGNCSGDMDITYCGHSKDAGAMCSDFAECNETGVRLVDGVTPDDGRVEICLGGVWGSVCDDSWDIRDARVVCRQLGYNGTSVPLSAYNPVISSNGSLFYHLDEVDCTGDEMLLSDCEHGGLGIHDCHIRFEEAGVICNATVECNETGVRLVDGVTPDDGRVEICLSGVWGSVCDDLWDVRDARVVCRQLGYNGISFPLQSHPVRMNDSILFYHLDDVECRGNENMLSDCGHEGIGVHNCFVRFEEAGVICSDDLVGCENGGVRLRGGSQSSTGYVEFCHGRRWGGLCSRPWDINGARVACRQLSSDPESVEDSLVFLGQVTCRGSEKYLNECIPDIMPLAGGGCSRAAISCGKSSNEPKCTRNDSVLLSDVYKSYGECSVYKWETAVCEGVVRRGIDSVYARSRLGDQSTIAQLLNESIKDVERLIADHTDSCVDQVFRVLCNFYLPPCGNATHPVPPSSICQTECEMVLQNCQTTWDAVMLAFKTVDPIPDCNDTSRLLFPVPNCCTGAGLGTLSEKTSLSQERGNGAIAGIASGVPIFIVVVVMVVVGVILLKLVLSRRSKKRQMERMQLDILAVPGYDAPIEASHNTETTGSREVEPAEKGEALRASDNTYSEFGIVYRARIGLSKRQMAVKTLKGNFDQEDVERFVEESLKMSRFKHAHVMGLIGVCLDTGSAPFIIMPYMANGSLLKYLKRERKNVVLLKETDEDEVKEVRKRLMVMCLQIASGMEYLASNKIDTHFQIKITDFGLSEDVFERNYFRQDSGSGEVVKLPVKWMAPESLNDRHFSEKSDVWSYGVTMWEVFSGGKAPYPATDHLTLMQSLEQGYRMPQPYNAACSEEIFGIMGQCWQMEPRDRPTFKEICSTLSKFIECEAGYLQFGFNPFTDGGEGGGGEVEGGEEGRRNNEDEKEEEEKEFI</sequence>
<dbReference type="InterPro" id="IPR020067">
    <property type="entry name" value="Frizzled_dom"/>
</dbReference>
<dbReference type="InterPro" id="IPR000719">
    <property type="entry name" value="Prot_kinase_dom"/>
</dbReference>
<evidence type="ECO:0000256" key="11">
    <source>
        <dbReference type="SAM" id="Phobius"/>
    </source>
</evidence>
<keyword evidence="5 11" id="KW-1133">Transmembrane helix</keyword>
<evidence type="ECO:0000256" key="7">
    <source>
        <dbReference type="ARBA" id="ARBA00023157"/>
    </source>
</evidence>
<evidence type="ECO:0000259" key="15">
    <source>
        <dbReference type="PROSITE" id="PS50287"/>
    </source>
</evidence>